<reference evidence="1 2" key="1">
    <citation type="journal article" date="2018" name="Sci. Rep.">
        <title>Comparative genomics provides insights into the lifestyle and reveals functional heterogeneity of dark septate endophytic fungi.</title>
        <authorList>
            <person name="Knapp D.G."/>
            <person name="Nemeth J.B."/>
            <person name="Barry K."/>
            <person name="Hainaut M."/>
            <person name="Henrissat B."/>
            <person name="Johnson J."/>
            <person name="Kuo A."/>
            <person name="Lim J.H.P."/>
            <person name="Lipzen A."/>
            <person name="Nolan M."/>
            <person name="Ohm R.A."/>
            <person name="Tamas L."/>
            <person name="Grigoriev I.V."/>
            <person name="Spatafora J.W."/>
            <person name="Nagy L.G."/>
            <person name="Kovacs G.M."/>
        </authorList>
    </citation>
    <scope>NUCLEOTIDE SEQUENCE [LARGE SCALE GENOMIC DNA]</scope>
    <source>
        <strain evidence="1 2">DSE2036</strain>
    </source>
</reference>
<gene>
    <name evidence="1" type="ORF">DM02DRAFT_617351</name>
</gene>
<evidence type="ECO:0000313" key="2">
    <source>
        <dbReference type="Proteomes" id="UP000244855"/>
    </source>
</evidence>
<evidence type="ECO:0000313" key="1">
    <source>
        <dbReference type="EMBL" id="PVH96280.1"/>
    </source>
</evidence>
<dbReference type="OrthoDB" id="10647557at2759"/>
<name>A0A2V1DDT8_9PLEO</name>
<dbReference type="EMBL" id="KZ805469">
    <property type="protein sequence ID" value="PVH96280.1"/>
    <property type="molecule type" value="Genomic_DNA"/>
</dbReference>
<protein>
    <submittedName>
        <fullName evidence="1">Uncharacterized protein</fullName>
    </submittedName>
</protein>
<keyword evidence="2" id="KW-1185">Reference proteome</keyword>
<proteinExistence type="predicted"/>
<dbReference type="AlphaFoldDB" id="A0A2V1DDT8"/>
<sequence length="318" mass="37113">MAFQPTSWHIASCDVRGRRRRRTRRYAQMTRQHIISEPSVSVRGRSRRREKRHVRRGGVDTGLWWTKELQVPTKSPTQTRSLYLRRDLGPEIRASTTQNSKFSYINLDARGVYTTVPSWLSEQDHKGKKVLLDAIEEGATGRMGVKTLQNSHWPFGTSKLPDFPIDITRDLILYAVIHNTSTRSHFDGILGPDYDPIVHESALMTCAQLGMELWFFRLLELAQRQSLVITDKAALIEAAKDQPHGLILQVCKRLIEGKPISFQGTVFKKPFHRTRKEILHRVHYFTRQGRRLGRPRIPKIFRRGFEKYRHELRCNRRP</sequence>
<organism evidence="1 2">
    <name type="scientific">Periconia macrospinosa</name>
    <dbReference type="NCBI Taxonomy" id="97972"/>
    <lineage>
        <taxon>Eukaryota</taxon>
        <taxon>Fungi</taxon>
        <taxon>Dikarya</taxon>
        <taxon>Ascomycota</taxon>
        <taxon>Pezizomycotina</taxon>
        <taxon>Dothideomycetes</taxon>
        <taxon>Pleosporomycetidae</taxon>
        <taxon>Pleosporales</taxon>
        <taxon>Massarineae</taxon>
        <taxon>Periconiaceae</taxon>
        <taxon>Periconia</taxon>
    </lineage>
</organism>
<dbReference type="Proteomes" id="UP000244855">
    <property type="component" value="Unassembled WGS sequence"/>
</dbReference>
<accession>A0A2V1DDT8</accession>